<dbReference type="AlphaFoldDB" id="A0A6J4SCR3"/>
<gene>
    <name evidence="1" type="ORF">AVDCRST_MAG96-1561</name>
</gene>
<reference evidence="1" key="1">
    <citation type="submission" date="2020-02" db="EMBL/GenBank/DDBJ databases">
        <authorList>
            <person name="Meier V. D."/>
        </authorList>
    </citation>
    <scope>NUCLEOTIDE SEQUENCE</scope>
    <source>
        <strain evidence="1">AVDCRST_MAG96</strain>
    </source>
</reference>
<proteinExistence type="predicted"/>
<evidence type="ECO:0000313" key="1">
    <source>
        <dbReference type="EMBL" id="CAA9492165.1"/>
    </source>
</evidence>
<protein>
    <submittedName>
        <fullName evidence="1">Uncharacterized protein</fullName>
    </submittedName>
</protein>
<sequence>MMEAFKRSQGTDKGISKFAKISVVFEGRKKSDKSAIGFQTVKTKFCIQTFGALSLKER</sequence>
<organism evidence="1">
    <name type="scientific">uncultured Segetibacter sp</name>
    <dbReference type="NCBI Taxonomy" id="481133"/>
    <lineage>
        <taxon>Bacteria</taxon>
        <taxon>Pseudomonadati</taxon>
        <taxon>Bacteroidota</taxon>
        <taxon>Chitinophagia</taxon>
        <taxon>Chitinophagales</taxon>
        <taxon>Chitinophagaceae</taxon>
        <taxon>Segetibacter</taxon>
        <taxon>environmental samples</taxon>
    </lineage>
</organism>
<dbReference type="EMBL" id="CADCVN010000595">
    <property type="protein sequence ID" value="CAA9492165.1"/>
    <property type="molecule type" value="Genomic_DNA"/>
</dbReference>
<name>A0A6J4SCR3_9BACT</name>
<accession>A0A6J4SCR3</accession>